<proteinExistence type="predicted"/>
<dbReference type="AlphaFoldDB" id="A0A1Y2IS77"/>
<dbReference type="PANTHER" id="PTHR15615">
    <property type="match status" value="1"/>
</dbReference>
<dbReference type="InterPro" id="IPR036915">
    <property type="entry name" value="Cyclin-like_sf"/>
</dbReference>
<dbReference type="GO" id="GO:0016538">
    <property type="term" value="F:cyclin-dependent protein serine/threonine kinase regulator activity"/>
    <property type="evidence" value="ECO:0007669"/>
    <property type="project" value="TreeGrafter"/>
</dbReference>
<evidence type="ECO:0000313" key="2">
    <source>
        <dbReference type="EMBL" id="OSD03976.1"/>
    </source>
</evidence>
<dbReference type="OrthoDB" id="337735at2759"/>
<dbReference type="GO" id="GO:0005634">
    <property type="term" value="C:nucleus"/>
    <property type="evidence" value="ECO:0007669"/>
    <property type="project" value="TreeGrafter"/>
</dbReference>
<feature type="compositionally biased region" description="Low complexity" evidence="1">
    <location>
        <begin position="186"/>
        <end position="201"/>
    </location>
</feature>
<dbReference type="Gene3D" id="1.10.472.10">
    <property type="entry name" value="Cyclin-like"/>
    <property type="match status" value="1"/>
</dbReference>
<dbReference type="STRING" id="1353009.A0A1Y2IS77"/>
<dbReference type="GO" id="GO:0019901">
    <property type="term" value="F:protein kinase binding"/>
    <property type="evidence" value="ECO:0007669"/>
    <property type="project" value="InterPro"/>
</dbReference>
<evidence type="ECO:0000256" key="1">
    <source>
        <dbReference type="SAM" id="MobiDB-lite"/>
    </source>
</evidence>
<feature type="region of interest" description="Disordered" evidence="1">
    <location>
        <begin position="186"/>
        <end position="254"/>
    </location>
</feature>
<dbReference type="SUPFAM" id="SSF47954">
    <property type="entry name" value="Cyclin-like"/>
    <property type="match status" value="1"/>
</dbReference>
<protein>
    <submittedName>
        <fullName evidence="2">Cyclin-domain-containing protein</fullName>
    </submittedName>
</protein>
<accession>A0A1Y2IS77</accession>
<organism evidence="2 3">
    <name type="scientific">Trametes coccinea (strain BRFM310)</name>
    <name type="common">Pycnoporus coccineus</name>
    <dbReference type="NCBI Taxonomy" id="1353009"/>
    <lineage>
        <taxon>Eukaryota</taxon>
        <taxon>Fungi</taxon>
        <taxon>Dikarya</taxon>
        <taxon>Basidiomycota</taxon>
        <taxon>Agaricomycotina</taxon>
        <taxon>Agaricomycetes</taxon>
        <taxon>Polyporales</taxon>
        <taxon>Polyporaceae</taxon>
        <taxon>Trametes</taxon>
    </lineage>
</organism>
<evidence type="ECO:0000313" key="3">
    <source>
        <dbReference type="Proteomes" id="UP000193067"/>
    </source>
</evidence>
<dbReference type="Proteomes" id="UP000193067">
    <property type="component" value="Unassembled WGS sequence"/>
</dbReference>
<feature type="non-terminal residue" evidence="2">
    <location>
        <position position="266"/>
    </location>
</feature>
<sequence>MESPERVELPAAFEDVDVDVLVQLIADMMERLMAINDQIPLSPESLTRFHSRTPPGISILDYLRRIVRFTRAERSCLLITLHYIDQVVARMPIFVLSSLTCHRFVIAAIAVSSKCLCDTFSSNSVYAKVGGIPIGEFNVLERELLRMIDWRLTSTREVLQEYYVSLVRTYSRGTYYINDALSSSGISSSDSDMDYDATPSPTASPPPAAHPEPYSHSGLPAGRNGSPTAARREPSAILIDPATLPQGAPPPPTVEQNMAFAAFRQE</sequence>
<gene>
    <name evidence="2" type="ORF">PYCCODRAFT_1354309</name>
</gene>
<reference evidence="2 3" key="1">
    <citation type="journal article" date="2015" name="Biotechnol. Biofuels">
        <title>Enhanced degradation of softwood versus hardwood by the white-rot fungus Pycnoporus coccineus.</title>
        <authorList>
            <person name="Couturier M."/>
            <person name="Navarro D."/>
            <person name="Chevret D."/>
            <person name="Henrissat B."/>
            <person name="Piumi F."/>
            <person name="Ruiz-Duenas F.J."/>
            <person name="Martinez A.T."/>
            <person name="Grigoriev I.V."/>
            <person name="Riley R."/>
            <person name="Lipzen A."/>
            <person name="Berrin J.G."/>
            <person name="Master E.R."/>
            <person name="Rosso M.N."/>
        </authorList>
    </citation>
    <scope>NUCLEOTIDE SEQUENCE [LARGE SCALE GENOMIC DNA]</scope>
    <source>
        <strain evidence="2 3">BRFM310</strain>
    </source>
</reference>
<dbReference type="GO" id="GO:0000307">
    <property type="term" value="C:cyclin-dependent protein kinase holoenzyme complex"/>
    <property type="evidence" value="ECO:0007669"/>
    <property type="project" value="TreeGrafter"/>
</dbReference>
<dbReference type="InterPro" id="IPR013922">
    <property type="entry name" value="Cyclin_PHO80-like"/>
</dbReference>
<dbReference type="Pfam" id="PF08613">
    <property type="entry name" value="Cyclin"/>
    <property type="match status" value="1"/>
</dbReference>
<dbReference type="PANTHER" id="PTHR15615:SF117">
    <property type="entry name" value="PHO85 CYCLIN PHO80"/>
    <property type="match status" value="1"/>
</dbReference>
<dbReference type="CDD" id="cd20558">
    <property type="entry name" value="CYCLIN_ScPCL7-like"/>
    <property type="match status" value="1"/>
</dbReference>
<keyword evidence="3" id="KW-1185">Reference proteome</keyword>
<name>A0A1Y2IS77_TRAC3</name>
<dbReference type="EMBL" id="KZ084098">
    <property type="protein sequence ID" value="OSD03976.1"/>
    <property type="molecule type" value="Genomic_DNA"/>
</dbReference>